<dbReference type="InParanoid" id="A0A1Q3D974"/>
<organism evidence="2 3">
    <name type="scientific">Cephalotus follicularis</name>
    <name type="common">Albany pitcher plant</name>
    <dbReference type="NCBI Taxonomy" id="3775"/>
    <lineage>
        <taxon>Eukaryota</taxon>
        <taxon>Viridiplantae</taxon>
        <taxon>Streptophyta</taxon>
        <taxon>Embryophyta</taxon>
        <taxon>Tracheophyta</taxon>
        <taxon>Spermatophyta</taxon>
        <taxon>Magnoliopsida</taxon>
        <taxon>eudicotyledons</taxon>
        <taxon>Gunneridae</taxon>
        <taxon>Pentapetalae</taxon>
        <taxon>rosids</taxon>
        <taxon>fabids</taxon>
        <taxon>Oxalidales</taxon>
        <taxon>Cephalotaceae</taxon>
        <taxon>Cephalotus</taxon>
    </lineage>
</organism>
<sequence>KDKNQISCSSPNTTKKIVAQTQNPKPKYEPFPFYTLFIVPSHFLLMEQPSLSLFHFSSSLHRLSLSSHSNPHWFSFSLLHSHFYHVYQSHPFPSLPLSQLDLQYPVKKSIQA</sequence>
<accession>A0A1Q3D974</accession>
<gene>
    <name evidence="2" type="ORF">CFOL_v3_32445</name>
</gene>
<evidence type="ECO:0000313" key="2">
    <source>
        <dbReference type="EMBL" id="GAV89024.1"/>
    </source>
</evidence>
<proteinExistence type="predicted"/>
<evidence type="ECO:0000313" key="3">
    <source>
        <dbReference type="Proteomes" id="UP000187406"/>
    </source>
</evidence>
<dbReference type="Proteomes" id="UP000187406">
    <property type="component" value="Unassembled WGS sequence"/>
</dbReference>
<evidence type="ECO:0000256" key="1">
    <source>
        <dbReference type="SAM" id="MobiDB-lite"/>
    </source>
</evidence>
<dbReference type="AlphaFoldDB" id="A0A1Q3D974"/>
<keyword evidence="3" id="KW-1185">Reference proteome</keyword>
<reference evidence="3" key="1">
    <citation type="submission" date="2016-04" db="EMBL/GenBank/DDBJ databases">
        <title>Cephalotus genome sequencing.</title>
        <authorList>
            <person name="Fukushima K."/>
            <person name="Hasebe M."/>
            <person name="Fang X."/>
        </authorList>
    </citation>
    <scope>NUCLEOTIDE SEQUENCE [LARGE SCALE GENOMIC DNA]</scope>
    <source>
        <strain evidence="3">cv. St1</strain>
    </source>
</reference>
<feature type="region of interest" description="Disordered" evidence="1">
    <location>
        <begin position="1"/>
        <end position="27"/>
    </location>
</feature>
<feature type="compositionally biased region" description="Polar residues" evidence="1">
    <location>
        <begin position="1"/>
        <end position="24"/>
    </location>
</feature>
<comment type="caution">
    <text evidence="2">The sequence shown here is derived from an EMBL/GenBank/DDBJ whole genome shotgun (WGS) entry which is preliminary data.</text>
</comment>
<protein>
    <submittedName>
        <fullName evidence="2">Uncharacterized protein</fullName>
    </submittedName>
</protein>
<dbReference type="EMBL" id="BDDD01005214">
    <property type="protein sequence ID" value="GAV89024.1"/>
    <property type="molecule type" value="Genomic_DNA"/>
</dbReference>
<feature type="non-terminal residue" evidence="2">
    <location>
        <position position="1"/>
    </location>
</feature>
<name>A0A1Q3D974_CEPFO</name>